<keyword evidence="3" id="KW-1185">Reference proteome</keyword>
<feature type="transmembrane region" description="Helical" evidence="1">
    <location>
        <begin position="182"/>
        <end position="199"/>
    </location>
</feature>
<dbReference type="Proteomes" id="UP000470470">
    <property type="component" value="Unassembled WGS sequence"/>
</dbReference>
<protein>
    <recommendedName>
        <fullName evidence="4">DUF4386 domain-containing protein</fullName>
    </recommendedName>
</protein>
<keyword evidence="1" id="KW-0812">Transmembrane</keyword>
<comment type="caution">
    <text evidence="2">The sequence shown here is derived from an EMBL/GenBank/DDBJ whole genome shotgun (WGS) entry which is preliminary data.</text>
</comment>
<dbReference type="EMBL" id="JAAGWK010000035">
    <property type="protein sequence ID" value="NEL56416.1"/>
    <property type="molecule type" value="Genomic_DNA"/>
</dbReference>
<dbReference type="AlphaFoldDB" id="A0A7K3WJ75"/>
<keyword evidence="1" id="KW-1133">Transmembrane helix</keyword>
<keyword evidence="1" id="KW-0472">Membrane</keyword>
<feature type="transmembrane region" description="Helical" evidence="1">
    <location>
        <begin position="65"/>
        <end position="91"/>
    </location>
</feature>
<proteinExistence type="predicted"/>
<evidence type="ECO:0000313" key="2">
    <source>
        <dbReference type="EMBL" id="NEL56416.1"/>
    </source>
</evidence>
<gene>
    <name evidence="2" type="ORF">G1H19_20820</name>
</gene>
<dbReference type="RefSeq" id="WP_152730825.1">
    <property type="nucleotide sequence ID" value="NZ_JAABOZ010000011.1"/>
</dbReference>
<reference evidence="2 3" key="1">
    <citation type="submission" date="2020-02" db="EMBL/GenBank/DDBJ databases">
        <title>The whole genome sequence of CPCC 205119.</title>
        <authorList>
            <person name="Jiang Z."/>
        </authorList>
    </citation>
    <scope>NUCLEOTIDE SEQUENCE [LARGE SCALE GENOMIC DNA]</scope>
    <source>
        <strain evidence="2 3">CPCC 205119</strain>
    </source>
</reference>
<evidence type="ECO:0000256" key="1">
    <source>
        <dbReference type="SAM" id="Phobius"/>
    </source>
</evidence>
<feature type="transmembrane region" description="Helical" evidence="1">
    <location>
        <begin position="103"/>
        <end position="126"/>
    </location>
</feature>
<evidence type="ECO:0008006" key="4">
    <source>
        <dbReference type="Google" id="ProtNLM"/>
    </source>
</evidence>
<name>A0A7K3WJ75_9ACTN</name>
<evidence type="ECO:0000313" key="3">
    <source>
        <dbReference type="Proteomes" id="UP000470470"/>
    </source>
</evidence>
<sequence>MTTLASPTRTAPAPAALPGRRLAVVGLAVGAALNTTEAVLAQFLPERPDSIAEELRLVAEHSTLYGARAVIGTLAVPFMLVGFLAAARLLAARARRTGWTAGSLLAVGMWGFAGVHVLALLSLPLATGGVPGAAAVAEELQSSAPLGALTYLPFLAGTVLGMLVLCVGLLRTGAVARWIPATWLVFLALDFTIGAVGPVDPHWLFLAGALGLAREIARGTAPRA</sequence>
<organism evidence="2 3">
    <name type="scientific">Goekera deserti</name>
    <dbReference type="NCBI Taxonomy" id="2497753"/>
    <lineage>
        <taxon>Bacteria</taxon>
        <taxon>Bacillati</taxon>
        <taxon>Actinomycetota</taxon>
        <taxon>Actinomycetes</taxon>
        <taxon>Geodermatophilales</taxon>
        <taxon>Geodermatophilaceae</taxon>
        <taxon>Goekera</taxon>
    </lineage>
</organism>
<feature type="transmembrane region" description="Helical" evidence="1">
    <location>
        <begin position="146"/>
        <end position="170"/>
    </location>
</feature>
<accession>A0A7K3WJ75</accession>